<evidence type="ECO:0000313" key="2">
    <source>
        <dbReference type="Proteomes" id="UP000033860"/>
    </source>
</evidence>
<organism evidence="1 2">
    <name type="scientific">Candidatus Beckwithbacteria bacterium GW2011_GWB1_47_15</name>
    <dbReference type="NCBI Taxonomy" id="1618371"/>
    <lineage>
        <taxon>Bacteria</taxon>
        <taxon>Candidatus Beckwithiibacteriota</taxon>
    </lineage>
</organism>
<name>A0A0G1UTS0_9BACT</name>
<dbReference type="Pfam" id="PF08843">
    <property type="entry name" value="AbiEii"/>
    <property type="match status" value="2"/>
</dbReference>
<dbReference type="AlphaFoldDB" id="A0A0G1UTS0"/>
<gene>
    <name evidence="1" type="ORF">UX85_C0004G0016</name>
</gene>
<dbReference type="EMBL" id="LCNT01000004">
    <property type="protein sequence ID" value="KKU61095.1"/>
    <property type="molecule type" value="Genomic_DNA"/>
</dbReference>
<reference evidence="1 2" key="1">
    <citation type="journal article" date="2015" name="Nature">
        <title>rRNA introns, odd ribosomes, and small enigmatic genomes across a large radiation of phyla.</title>
        <authorList>
            <person name="Brown C.T."/>
            <person name="Hug L.A."/>
            <person name="Thomas B.C."/>
            <person name="Sharon I."/>
            <person name="Castelle C.J."/>
            <person name="Singh A."/>
            <person name="Wilkins M.J."/>
            <person name="Williams K.H."/>
            <person name="Banfield J.F."/>
        </authorList>
    </citation>
    <scope>NUCLEOTIDE SEQUENCE [LARGE SCALE GENOMIC DNA]</scope>
</reference>
<comment type="caution">
    <text evidence="1">The sequence shown here is derived from an EMBL/GenBank/DDBJ whole genome shotgun (WGS) entry which is preliminary data.</text>
</comment>
<protein>
    <recommendedName>
        <fullName evidence="3">Nucleotidyl transferase AbiEii/AbiGii toxin family protein</fullName>
    </recommendedName>
</protein>
<dbReference type="InterPro" id="IPR014942">
    <property type="entry name" value="AbiEii"/>
</dbReference>
<proteinExistence type="predicted"/>
<evidence type="ECO:0008006" key="3">
    <source>
        <dbReference type="Google" id="ProtNLM"/>
    </source>
</evidence>
<dbReference type="Proteomes" id="UP000033860">
    <property type="component" value="Unassembled WGS sequence"/>
</dbReference>
<sequence>MFKNTLSVDTFRGLKLVGKSKILPGAYLAGGTALALRLGHRRSVDLDFFTRKKFNEQIVVRRLKKLGKFKEKTVDWQTVMGSLFGVSFSLFYFEYPLVGKTDQFEGVAIASLKDIAAMKLRAIGDRGTKRDFVDLFFLAKEMRLAEVFQLYHKKFGGLTEQKYHLWRALNYFEDADKDVLPKMFRPVEWSQVKRFFNGEVKKLAAELKLTRG</sequence>
<accession>A0A0G1UTS0</accession>
<evidence type="ECO:0000313" key="1">
    <source>
        <dbReference type="EMBL" id="KKU61095.1"/>
    </source>
</evidence>